<dbReference type="SUPFAM" id="SSF53901">
    <property type="entry name" value="Thiolase-like"/>
    <property type="match status" value="1"/>
</dbReference>
<dbReference type="RefSeq" id="WP_345320298.1">
    <property type="nucleotide sequence ID" value="NZ_BAABGA010000017.1"/>
</dbReference>
<evidence type="ECO:0000256" key="1">
    <source>
        <dbReference type="ARBA" id="ARBA00022679"/>
    </source>
</evidence>
<dbReference type="PANTHER" id="PTHR34069:SF3">
    <property type="entry name" value="ACYL-COA:ACYL-COA ALKYLTRANSFERASE"/>
    <property type="match status" value="1"/>
</dbReference>
<feature type="domain" description="Thiolase N-terminal" evidence="3">
    <location>
        <begin position="69"/>
        <end position="152"/>
    </location>
</feature>
<dbReference type="InterPro" id="IPR020616">
    <property type="entry name" value="Thiolase_N"/>
</dbReference>
<dbReference type="EMBL" id="BAABGA010000017">
    <property type="protein sequence ID" value="GAA4448479.1"/>
    <property type="molecule type" value="Genomic_DNA"/>
</dbReference>
<dbReference type="Pfam" id="PF08541">
    <property type="entry name" value="ACP_syn_III_C"/>
    <property type="match status" value="1"/>
</dbReference>
<organism evidence="5 6">
    <name type="scientific">Novipirellula rosea</name>
    <dbReference type="NCBI Taxonomy" id="1031540"/>
    <lineage>
        <taxon>Bacteria</taxon>
        <taxon>Pseudomonadati</taxon>
        <taxon>Planctomycetota</taxon>
        <taxon>Planctomycetia</taxon>
        <taxon>Pirellulales</taxon>
        <taxon>Pirellulaceae</taxon>
        <taxon>Novipirellula</taxon>
    </lineage>
</organism>
<evidence type="ECO:0000313" key="5">
    <source>
        <dbReference type="EMBL" id="GAA4448479.1"/>
    </source>
</evidence>
<reference evidence="6" key="1">
    <citation type="journal article" date="2019" name="Int. J. Syst. Evol. Microbiol.">
        <title>The Global Catalogue of Microorganisms (GCM) 10K type strain sequencing project: providing services to taxonomists for standard genome sequencing and annotation.</title>
        <authorList>
            <consortium name="The Broad Institute Genomics Platform"/>
            <consortium name="The Broad Institute Genome Sequencing Center for Infectious Disease"/>
            <person name="Wu L."/>
            <person name="Ma J."/>
        </authorList>
    </citation>
    <scope>NUCLEOTIDE SEQUENCE [LARGE SCALE GENOMIC DNA]</scope>
    <source>
        <strain evidence="6">JCM 17759</strain>
    </source>
</reference>
<accession>A0ABP8MFT9</accession>
<evidence type="ECO:0000313" key="6">
    <source>
        <dbReference type="Proteomes" id="UP001500840"/>
    </source>
</evidence>
<dbReference type="Gene3D" id="3.40.47.10">
    <property type="match status" value="2"/>
</dbReference>
<name>A0ABP8MFT9_9BACT</name>
<dbReference type="InterPro" id="IPR016039">
    <property type="entry name" value="Thiolase-like"/>
</dbReference>
<dbReference type="Proteomes" id="UP001500840">
    <property type="component" value="Unassembled WGS sequence"/>
</dbReference>
<keyword evidence="1" id="KW-0808">Transferase</keyword>
<keyword evidence="6" id="KW-1185">Reference proteome</keyword>
<dbReference type="InterPro" id="IPR013747">
    <property type="entry name" value="ACP_syn_III_C"/>
</dbReference>
<dbReference type="NCBIfam" id="NF006720">
    <property type="entry name" value="PRK09258.1"/>
    <property type="match status" value="1"/>
</dbReference>
<evidence type="ECO:0000256" key="2">
    <source>
        <dbReference type="ARBA" id="ARBA00023315"/>
    </source>
</evidence>
<dbReference type="Pfam" id="PF00108">
    <property type="entry name" value="Thiolase_N"/>
    <property type="match status" value="1"/>
</dbReference>
<comment type="caution">
    <text evidence="5">The sequence shown here is derived from an EMBL/GenBank/DDBJ whole genome shotgun (WGS) entry which is preliminary data.</text>
</comment>
<evidence type="ECO:0000259" key="4">
    <source>
        <dbReference type="Pfam" id="PF08541"/>
    </source>
</evidence>
<proteinExistence type="predicted"/>
<sequence length="368" mass="39251">MRFSNVSLDAIGTELPQEIWTSDDLERKLEPLYSRLKLPEGRLALMSGINERRVWQPGTMPSEPSVRSARRAMEASGIAPERIGCLIHASVCRDFLEPATASRVHHELGLPSSCWVYDVSNACLGVMNGAVQIAALIEAGVIEAGIVVGTENSRPLLEQTIAQLNADHTLTRQSVKPAFASLTIGSGSCAWLLTHRDLARSDAANGDRQPTLLDTAIAEARTEFHDLCRSDQDSAGAGMTPLMDTDSERLMAEGIATGAAAFDRLLEASTWTRSTITRTVCHQVGSRHRVAMLEAMGLSQDNDSITFPFLGNTGSVALPLTLAAAAKRGDLSSGDQVAMLGIGSGINSVMIAAKWGDTKVSGNIDAIL</sequence>
<feature type="domain" description="Beta-ketoacyl-[acyl-carrier-protein] synthase III C-terminal" evidence="4">
    <location>
        <begin position="266"/>
        <end position="353"/>
    </location>
</feature>
<gene>
    <name evidence="5" type="ORF">GCM10023156_11660</name>
</gene>
<evidence type="ECO:0000259" key="3">
    <source>
        <dbReference type="Pfam" id="PF00108"/>
    </source>
</evidence>
<dbReference type="PANTHER" id="PTHR34069">
    <property type="entry name" value="3-OXOACYL-[ACYL-CARRIER-PROTEIN] SYNTHASE 3"/>
    <property type="match status" value="1"/>
</dbReference>
<keyword evidence="2" id="KW-0012">Acyltransferase</keyword>
<protein>
    <submittedName>
        <fullName evidence="5">3-oxoacyl-ACP synthase III</fullName>
    </submittedName>
</protein>